<proteinExistence type="predicted"/>
<evidence type="ECO:0000313" key="2">
    <source>
        <dbReference type="Proteomes" id="UP000092460"/>
    </source>
</evidence>
<name>A0A1B0BHL6_9MUSC</name>
<protein>
    <submittedName>
        <fullName evidence="1">Uncharacterized protein</fullName>
    </submittedName>
</protein>
<keyword evidence="2" id="KW-1185">Reference proteome</keyword>
<dbReference type="VEuPathDB" id="VectorBase:GPPI030387"/>
<evidence type="ECO:0000313" key="1">
    <source>
        <dbReference type="EnsemblMetazoa" id="GPPI030387-PA"/>
    </source>
</evidence>
<reference evidence="2" key="1">
    <citation type="submission" date="2015-01" db="EMBL/GenBank/DDBJ databases">
        <authorList>
            <person name="Aksoy S."/>
            <person name="Warren W."/>
            <person name="Wilson R.K."/>
        </authorList>
    </citation>
    <scope>NUCLEOTIDE SEQUENCE [LARGE SCALE GENOMIC DNA]</scope>
    <source>
        <strain evidence="2">IAEA</strain>
    </source>
</reference>
<accession>A0A1B0BHL6</accession>
<dbReference type="EnsemblMetazoa" id="GPPI030387-RA">
    <property type="protein sequence ID" value="GPPI030387-PA"/>
    <property type="gene ID" value="GPPI030387"/>
</dbReference>
<dbReference type="AlphaFoldDB" id="A0A1B0BHL6"/>
<reference evidence="1" key="2">
    <citation type="submission" date="2020-05" db="UniProtKB">
        <authorList>
            <consortium name="EnsemblMetazoa"/>
        </authorList>
    </citation>
    <scope>IDENTIFICATION</scope>
    <source>
        <strain evidence="1">IAEA</strain>
    </source>
</reference>
<organism evidence="1 2">
    <name type="scientific">Glossina palpalis gambiensis</name>
    <dbReference type="NCBI Taxonomy" id="67801"/>
    <lineage>
        <taxon>Eukaryota</taxon>
        <taxon>Metazoa</taxon>
        <taxon>Ecdysozoa</taxon>
        <taxon>Arthropoda</taxon>
        <taxon>Hexapoda</taxon>
        <taxon>Insecta</taxon>
        <taxon>Pterygota</taxon>
        <taxon>Neoptera</taxon>
        <taxon>Endopterygota</taxon>
        <taxon>Diptera</taxon>
        <taxon>Brachycera</taxon>
        <taxon>Muscomorpha</taxon>
        <taxon>Hippoboscoidea</taxon>
        <taxon>Glossinidae</taxon>
        <taxon>Glossina</taxon>
    </lineage>
</organism>
<sequence length="104" mass="12221">MTLISTKAYKIPKRCKIEIYRLQHSLAYHAQCRTRPNVQDNFSALQENMEQIKNWLRLALKVQIYDTMHHDRHLMHANKELLIKLISFDVIQGKKDFSGALSLA</sequence>
<dbReference type="Proteomes" id="UP000092460">
    <property type="component" value="Unassembled WGS sequence"/>
</dbReference>
<dbReference type="EMBL" id="JXJN01014425">
    <property type="status" value="NOT_ANNOTATED_CDS"/>
    <property type="molecule type" value="Genomic_DNA"/>
</dbReference>